<dbReference type="AlphaFoldDB" id="W7ETV2"/>
<dbReference type="Proteomes" id="UP000054337">
    <property type="component" value="Unassembled WGS sequence"/>
</dbReference>
<organism evidence="2 3">
    <name type="scientific">Bipolaris victoriae (strain FI3)</name>
    <name type="common">Victoria blight of oats agent</name>
    <name type="synonym">Cochliobolus victoriae</name>
    <dbReference type="NCBI Taxonomy" id="930091"/>
    <lineage>
        <taxon>Eukaryota</taxon>
        <taxon>Fungi</taxon>
        <taxon>Dikarya</taxon>
        <taxon>Ascomycota</taxon>
        <taxon>Pezizomycotina</taxon>
        <taxon>Dothideomycetes</taxon>
        <taxon>Pleosporomycetidae</taxon>
        <taxon>Pleosporales</taxon>
        <taxon>Pleosporineae</taxon>
        <taxon>Pleosporaceae</taxon>
        <taxon>Bipolaris</taxon>
    </lineage>
</organism>
<name>W7ETV2_BIPV3</name>
<dbReference type="GeneID" id="26260556"/>
<evidence type="ECO:0000256" key="1">
    <source>
        <dbReference type="SAM" id="MobiDB-lite"/>
    </source>
</evidence>
<dbReference type="EMBL" id="KI968730">
    <property type="protein sequence ID" value="EUN27437.1"/>
    <property type="molecule type" value="Genomic_DNA"/>
</dbReference>
<evidence type="ECO:0000313" key="2">
    <source>
        <dbReference type="EMBL" id="EUN27437.1"/>
    </source>
</evidence>
<sequence>MNRIHPNTCIQSFEAQKASRTKLPNGVHVMDLLTAMHPSLQEVSPRLAEYDMSSMHSSISSAQIGEHGNSRICNAVTCRRTYRPVHSGENPAPGSLEYPSRFRRKPCSPPSVLQAI</sequence>
<proteinExistence type="predicted"/>
<feature type="region of interest" description="Disordered" evidence="1">
    <location>
        <begin position="83"/>
        <end position="116"/>
    </location>
</feature>
<reference evidence="2 3" key="1">
    <citation type="journal article" date="2013" name="PLoS Genet.">
        <title>Comparative genome structure, secondary metabolite, and effector coding capacity across Cochliobolus pathogens.</title>
        <authorList>
            <person name="Condon B.J."/>
            <person name="Leng Y."/>
            <person name="Wu D."/>
            <person name="Bushley K.E."/>
            <person name="Ohm R.A."/>
            <person name="Otillar R."/>
            <person name="Martin J."/>
            <person name="Schackwitz W."/>
            <person name="Grimwood J."/>
            <person name="MohdZainudin N."/>
            <person name="Xue C."/>
            <person name="Wang R."/>
            <person name="Manning V.A."/>
            <person name="Dhillon B."/>
            <person name="Tu Z.J."/>
            <person name="Steffenson B.J."/>
            <person name="Salamov A."/>
            <person name="Sun H."/>
            <person name="Lowry S."/>
            <person name="LaButti K."/>
            <person name="Han J."/>
            <person name="Copeland A."/>
            <person name="Lindquist E."/>
            <person name="Barry K."/>
            <person name="Schmutz J."/>
            <person name="Baker S.E."/>
            <person name="Ciuffetti L.M."/>
            <person name="Grigoriev I.V."/>
            <person name="Zhong S."/>
            <person name="Turgeon B.G."/>
        </authorList>
    </citation>
    <scope>NUCLEOTIDE SEQUENCE [LARGE SCALE GENOMIC DNA]</scope>
    <source>
        <strain evidence="2 3">FI3</strain>
    </source>
</reference>
<keyword evidence="3" id="KW-1185">Reference proteome</keyword>
<protein>
    <submittedName>
        <fullName evidence="2">Uncharacterized protein</fullName>
    </submittedName>
</protein>
<dbReference type="OrthoDB" id="3688211at2759"/>
<dbReference type="RefSeq" id="XP_014557015.1">
    <property type="nucleotide sequence ID" value="XM_014701529.1"/>
</dbReference>
<gene>
    <name evidence="2" type="ORF">COCVIDRAFT_98355</name>
</gene>
<dbReference type="HOGENOM" id="CLU_142949_0_0_1"/>
<evidence type="ECO:0000313" key="3">
    <source>
        <dbReference type="Proteomes" id="UP000054337"/>
    </source>
</evidence>
<accession>W7ETV2</accession>